<name>A0A7U7GAE9_9GAMM</name>
<keyword evidence="12" id="KW-1185">Reference proteome</keyword>
<evidence type="ECO:0000256" key="10">
    <source>
        <dbReference type="RuleBase" id="RU362071"/>
    </source>
</evidence>
<evidence type="ECO:0000313" key="11">
    <source>
        <dbReference type="EMBL" id="CDH44525.1"/>
    </source>
</evidence>
<dbReference type="InterPro" id="IPR006303">
    <property type="entry name" value="FliR"/>
</dbReference>
<feature type="transmembrane region" description="Helical" evidence="10">
    <location>
        <begin position="213"/>
        <end position="233"/>
    </location>
</feature>
<dbReference type="NCBIfam" id="TIGR01400">
    <property type="entry name" value="fliR"/>
    <property type="match status" value="1"/>
</dbReference>
<keyword evidence="6 10" id="KW-1133">Transmembrane helix</keyword>
<sequence length="259" mass="27633">MPFSSAEIAAWVGGFLWPLTRVAALLSVAPVFGSRTLPRRIRLMMTLALTWTILPLVPPVPVIEPLSPTGLLVIAQQVLIGLSMGFLLRLVFGALELGGHMIATQMGLGFASLVDPQSGAQSPLISQFYGLLGTLIFLSLNGHLLLIRFLVESFTTLPIAATGVDREVLWTLVTWASQMFAGAVLIALPAVTSLLVVNLAFGVMTRAAPQLNIFTVGFPIGLILGLLIVLYSLPTLLPQLDNLFAEAFRSIGHLIGGRG</sequence>
<dbReference type="OrthoDB" id="9797790at2"/>
<reference evidence="11 12" key="1">
    <citation type="journal article" date="2014" name="ISME J.">
        <title>Candidatus Competibacter-lineage genomes retrieved from metagenomes reveal functional metabolic diversity.</title>
        <authorList>
            <person name="McIlroy S.J."/>
            <person name="Albertsen M."/>
            <person name="Andresen E.K."/>
            <person name="Saunders A.M."/>
            <person name="Kristiansen R."/>
            <person name="Stokholm-Bjerregaard M."/>
            <person name="Nielsen K.L."/>
            <person name="Nielsen P.H."/>
        </authorList>
    </citation>
    <scope>NUCLEOTIDE SEQUENCE [LARGE SCALE GENOMIC DNA]</scope>
    <source>
        <strain evidence="11 12">Run_B_J11</strain>
    </source>
</reference>
<dbReference type="PANTHER" id="PTHR30065">
    <property type="entry name" value="FLAGELLAR BIOSYNTHETIC PROTEIN FLIR"/>
    <property type="match status" value="1"/>
</dbReference>
<feature type="transmembrane region" description="Helical" evidence="10">
    <location>
        <begin position="179"/>
        <end position="201"/>
    </location>
</feature>
<proteinExistence type="inferred from homology"/>
<evidence type="ECO:0000256" key="7">
    <source>
        <dbReference type="ARBA" id="ARBA00023136"/>
    </source>
</evidence>
<feature type="transmembrane region" description="Helical" evidence="10">
    <location>
        <begin position="69"/>
        <end position="92"/>
    </location>
</feature>
<protein>
    <recommendedName>
        <fullName evidence="3 9">Flagellar biosynthetic protein FliR</fullName>
    </recommendedName>
</protein>
<dbReference type="PANTHER" id="PTHR30065:SF8">
    <property type="entry name" value="FLAGELLAR BIOSYNTHETIC PROTEIN FLIR"/>
    <property type="match status" value="1"/>
</dbReference>
<keyword evidence="11" id="KW-0282">Flagellum</keyword>
<evidence type="ECO:0000256" key="4">
    <source>
        <dbReference type="ARBA" id="ARBA00022475"/>
    </source>
</evidence>
<dbReference type="GO" id="GO:0009425">
    <property type="term" value="C:bacterial-type flagellum basal body"/>
    <property type="evidence" value="ECO:0007669"/>
    <property type="project" value="UniProtKB-SubCell"/>
</dbReference>
<keyword evidence="11" id="KW-0969">Cilium</keyword>
<dbReference type="Proteomes" id="UP000019184">
    <property type="component" value="Unassembled WGS sequence"/>
</dbReference>
<dbReference type="PRINTS" id="PR00953">
    <property type="entry name" value="TYPE3IMRPROT"/>
</dbReference>
<dbReference type="GO" id="GO:0044780">
    <property type="term" value="P:bacterial-type flagellum assembly"/>
    <property type="evidence" value="ECO:0007669"/>
    <property type="project" value="UniProtKB-UniRule"/>
</dbReference>
<keyword evidence="7 10" id="KW-0472">Membrane</keyword>
<accession>A0A7U7GAE9</accession>
<comment type="function">
    <text evidence="1 10">Role in flagellar biosynthesis.</text>
</comment>
<keyword evidence="5 10" id="KW-0812">Transmembrane</keyword>
<comment type="similarity">
    <text evidence="2 10">Belongs to the FliR/MopE/SpaR family.</text>
</comment>
<dbReference type="InterPro" id="IPR002010">
    <property type="entry name" value="T3SS_IM_R"/>
</dbReference>
<organism evidence="11 12">
    <name type="scientific">Candidatus Contendobacter odensis Run_B_J11</name>
    <dbReference type="NCBI Taxonomy" id="1400861"/>
    <lineage>
        <taxon>Bacteria</taxon>
        <taxon>Pseudomonadati</taxon>
        <taxon>Pseudomonadota</taxon>
        <taxon>Gammaproteobacteria</taxon>
        <taxon>Candidatus Competibacteraceae</taxon>
        <taxon>Candidatus Contendibacter</taxon>
    </lineage>
</organism>
<dbReference type="RefSeq" id="WP_034431700.1">
    <property type="nucleotide sequence ID" value="NZ_CBTK010000081.1"/>
</dbReference>
<dbReference type="GO" id="GO:0005886">
    <property type="term" value="C:plasma membrane"/>
    <property type="evidence" value="ECO:0007669"/>
    <property type="project" value="UniProtKB-SubCell"/>
</dbReference>
<evidence type="ECO:0000256" key="3">
    <source>
        <dbReference type="ARBA" id="ARBA00021717"/>
    </source>
</evidence>
<evidence type="ECO:0000256" key="8">
    <source>
        <dbReference type="ARBA" id="ARBA00023143"/>
    </source>
</evidence>
<dbReference type="Pfam" id="PF01311">
    <property type="entry name" value="Bac_export_1"/>
    <property type="match status" value="1"/>
</dbReference>
<dbReference type="GO" id="GO:0006605">
    <property type="term" value="P:protein targeting"/>
    <property type="evidence" value="ECO:0007669"/>
    <property type="project" value="UniProtKB-UniRule"/>
</dbReference>
<feature type="transmembrane region" description="Helical" evidence="10">
    <location>
        <begin position="12"/>
        <end position="32"/>
    </location>
</feature>
<feature type="transmembrane region" description="Helical" evidence="10">
    <location>
        <begin position="44"/>
        <end position="63"/>
    </location>
</feature>
<keyword evidence="8 10" id="KW-0975">Bacterial flagellum</keyword>
<evidence type="ECO:0000313" key="12">
    <source>
        <dbReference type="Proteomes" id="UP000019184"/>
    </source>
</evidence>
<evidence type="ECO:0000256" key="5">
    <source>
        <dbReference type="ARBA" id="ARBA00022692"/>
    </source>
</evidence>
<evidence type="ECO:0000256" key="2">
    <source>
        <dbReference type="ARBA" id="ARBA00009772"/>
    </source>
</evidence>
<evidence type="ECO:0000256" key="1">
    <source>
        <dbReference type="ARBA" id="ARBA00002578"/>
    </source>
</evidence>
<comment type="caution">
    <text evidence="11">The sequence shown here is derived from an EMBL/GenBank/DDBJ whole genome shotgun (WGS) entry which is preliminary data.</text>
</comment>
<keyword evidence="11" id="KW-0966">Cell projection</keyword>
<dbReference type="AlphaFoldDB" id="A0A7U7GAE9"/>
<comment type="subcellular location">
    <subcellularLocation>
        <location evidence="10">Cell membrane</location>
        <topology evidence="10">Multi-pass membrane protein</topology>
    </subcellularLocation>
    <subcellularLocation>
        <location evidence="10">Bacterial flagellum basal body</location>
    </subcellularLocation>
</comment>
<evidence type="ECO:0000256" key="9">
    <source>
        <dbReference type="NCBIfam" id="TIGR01400"/>
    </source>
</evidence>
<keyword evidence="4 10" id="KW-1003">Cell membrane</keyword>
<gene>
    <name evidence="11" type="ORF">BN874_1710003</name>
</gene>
<feature type="transmembrane region" description="Helical" evidence="10">
    <location>
        <begin position="128"/>
        <end position="151"/>
    </location>
</feature>
<dbReference type="EMBL" id="CBTK010000081">
    <property type="protein sequence ID" value="CDH44525.1"/>
    <property type="molecule type" value="Genomic_DNA"/>
</dbReference>
<evidence type="ECO:0000256" key="6">
    <source>
        <dbReference type="ARBA" id="ARBA00022989"/>
    </source>
</evidence>